<dbReference type="PROSITE" id="PS51257">
    <property type="entry name" value="PROKAR_LIPOPROTEIN"/>
    <property type="match status" value="1"/>
</dbReference>
<organism evidence="1 2">
    <name type="scientific">Clostridium puniceum</name>
    <dbReference type="NCBI Taxonomy" id="29367"/>
    <lineage>
        <taxon>Bacteria</taxon>
        <taxon>Bacillati</taxon>
        <taxon>Bacillota</taxon>
        <taxon>Clostridia</taxon>
        <taxon>Eubacteriales</taxon>
        <taxon>Clostridiaceae</taxon>
        <taxon>Clostridium</taxon>
    </lineage>
</organism>
<dbReference type="InterPro" id="IPR006059">
    <property type="entry name" value="SBP"/>
</dbReference>
<dbReference type="AlphaFoldDB" id="A0A1S8TLY9"/>
<dbReference type="EMBL" id="LZZM01000119">
    <property type="protein sequence ID" value="OOM78787.1"/>
    <property type="molecule type" value="Genomic_DNA"/>
</dbReference>
<dbReference type="Gene3D" id="3.40.190.10">
    <property type="entry name" value="Periplasmic binding protein-like II"/>
    <property type="match status" value="2"/>
</dbReference>
<dbReference type="PANTHER" id="PTHR43649:SF17">
    <property type="entry name" value="ABC TRANSPORTER SOLUTE BINDING PROTEIN-SUGAR TRANSPORT"/>
    <property type="match status" value="1"/>
</dbReference>
<name>A0A1S8TLY9_9CLOT</name>
<dbReference type="Pfam" id="PF01547">
    <property type="entry name" value="SBP_bac_1"/>
    <property type="match status" value="1"/>
</dbReference>
<dbReference type="InterPro" id="IPR050490">
    <property type="entry name" value="Bact_solute-bd_prot1"/>
</dbReference>
<dbReference type="STRING" id="29367.CLPUN_18350"/>
<dbReference type="Proteomes" id="UP000190890">
    <property type="component" value="Unassembled WGS sequence"/>
</dbReference>
<comment type="caution">
    <text evidence="1">The sequence shown here is derived from an EMBL/GenBank/DDBJ whole genome shotgun (WGS) entry which is preliminary data.</text>
</comment>
<dbReference type="PANTHER" id="PTHR43649">
    <property type="entry name" value="ARABINOSE-BINDING PROTEIN-RELATED"/>
    <property type="match status" value="1"/>
</dbReference>
<sequence>MKKRAGVLVALGLATVMTMTTLVGCGNKGSSVAVSTKEAAKPEKISWYINVGLNTEQKYEEWKDEYKKKTGIELDYTPMNNNDYKQNLELAFASKKSPDVFNLAGADDLPRYASQGALADLTDLVKASGLITEENKAVWDGVTINGKIYGVPWEANTGTITYVRKDWLDKLGLKVPTTYDEYINMLKAFKTLPECKVPFTGAKLFEDGAVTYLKDFYQDATPEFTKVGDKWVDGLEQENMKAALQRMKDAYADGLIDQEIITNTTSAARDKWYAGGVGVFNYWAGTWNQSLEDRLKANVKDAQVVALPAIKELKYNIRVPAVTCISKDCKNIEGVFKYFIQYMHDGGEGQVLFENGVEGVHWKQDGDHATMLPNPQNPKEALPGAYNPAYARLTPMKDKTKSVVYDERVTKSLELLKKNGEQQIPQPTSKKLTKINGDLTKLKAKTIAAIVMGKASIDEGLKIYESESKNLGIDEVLKEMNGTK</sequence>
<gene>
    <name evidence="1" type="ORF">CLPUN_18350</name>
</gene>
<dbReference type="OrthoDB" id="2644263at2"/>
<evidence type="ECO:0000313" key="1">
    <source>
        <dbReference type="EMBL" id="OOM78787.1"/>
    </source>
</evidence>
<protein>
    <submittedName>
        <fullName evidence="1">Bacterial extracellular solute-binding protein</fullName>
    </submittedName>
</protein>
<evidence type="ECO:0000313" key="2">
    <source>
        <dbReference type="Proteomes" id="UP000190890"/>
    </source>
</evidence>
<dbReference type="SUPFAM" id="SSF53850">
    <property type="entry name" value="Periplasmic binding protein-like II"/>
    <property type="match status" value="1"/>
</dbReference>
<dbReference type="RefSeq" id="WP_158078737.1">
    <property type="nucleotide sequence ID" value="NZ_LZZM01000119.1"/>
</dbReference>
<reference evidence="1 2" key="1">
    <citation type="submission" date="2016-05" db="EMBL/GenBank/DDBJ databases">
        <title>Microbial solvent formation.</title>
        <authorList>
            <person name="Poehlein A."/>
            <person name="Montoya Solano J.D."/>
            <person name="Flitsch S."/>
            <person name="Krabben P."/>
            <person name="Duerre P."/>
            <person name="Daniel R."/>
        </authorList>
    </citation>
    <scope>NUCLEOTIDE SEQUENCE [LARGE SCALE GENOMIC DNA]</scope>
    <source>
        <strain evidence="1 2">DSM 2619</strain>
    </source>
</reference>
<accession>A0A1S8TLY9</accession>
<proteinExistence type="predicted"/>
<keyword evidence="2" id="KW-1185">Reference proteome</keyword>